<dbReference type="Pfam" id="PF25917">
    <property type="entry name" value="BSH_RND"/>
    <property type="match status" value="1"/>
</dbReference>
<keyword evidence="3" id="KW-0732">Signal</keyword>
<dbReference type="InterPro" id="IPR058637">
    <property type="entry name" value="YknX-like_C"/>
</dbReference>
<gene>
    <name evidence="7" type="ORF">E1B00_02090</name>
</gene>
<comment type="caution">
    <text evidence="7">The sequence shown here is derived from an EMBL/GenBank/DDBJ whole genome shotgun (WGS) entry which is preliminary data.</text>
</comment>
<keyword evidence="8" id="KW-1185">Reference proteome</keyword>
<organism evidence="7 8">
    <name type="scientific">Arenimonas terrae</name>
    <dbReference type="NCBI Taxonomy" id="2546226"/>
    <lineage>
        <taxon>Bacteria</taxon>
        <taxon>Pseudomonadati</taxon>
        <taxon>Pseudomonadota</taxon>
        <taxon>Gammaproteobacteria</taxon>
        <taxon>Lysobacterales</taxon>
        <taxon>Lysobacteraceae</taxon>
        <taxon>Arenimonas</taxon>
    </lineage>
</organism>
<feature type="chain" id="PRO_5023131801" evidence="3">
    <location>
        <begin position="26"/>
        <end position="392"/>
    </location>
</feature>
<dbReference type="Gene3D" id="2.40.420.20">
    <property type="match status" value="1"/>
</dbReference>
<evidence type="ECO:0000313" key="8">
    <source>
        <dbReference type="Proteomes" id="UP000305760"/>
    </source>
</evidence>
<dbReference type="AlphaFoldDB" id="A0A5C4RUB0"/>
<dbReference type="RefSeq" id="WP_139445132.1">
    <property type="nucleotide sequence ID" value="NZ_SMDR01000001.1"/>
</dbReference>
<dbReference type="PANTHER" id="PTHR30469:SF38">
    <property type="entry name" value="HLYD FAMILY SECRETION PROTEIN"/>
    <property type="match status" value="1"/>
</dbReference>
<sequence length="392" mass="41107">MKTSSRSPKLRAAALLALAISLALAGCGGQAPEGEADKTAEAAAKEEGKDGKPGEKKPEAVPVEVAAVAKRPISASYAGTANLEAPGEAQVVAKTSGVLLQLLAEEGDQVKAGQVLARIDPDRPRLEMERARATVRKLENNYRRSQELLASKLVSAEASDQIRYDLEAARAAYELAQLELSYTSIIAPIDGVIAQRSVKQGNLIQLNSSLFRIVDNSRLEAVLNVPERDLATMKPGLTVRMSADAMPGKVFEGVIDRVSPVVDGGSGTFRVVTAFSGGQGLRPGMFGRIEVVYDQRADALTVPRAALLEDAGETAVFAVREAKAVRVPIEVGHMSGELVEVRKGLTEGEQVVTAGKITLRDGAAVEVLNPPAGGAVDADVAQVAQNGNGTSN</sequence>
<dbReference type="OrthoDB" id="9806939at2"/>
<name>A0A5C4RUB0_9GAMM</name>
<dbReference type="Gene3D" id="2.40.30.170">
    <property type="match status" value="1"/>
</dbReference>
<dbReference type="EMBL" id="SMDR01000001">
    <property type="protein sequence ID" value="TNJ34598.1"/>
    <property type="molecule type" value="Genomic_DNA"/>
</dbReference>
<dbReference type="GO" id="GO:1990281">
    <property type="term" value="C:efflux pump complex"/>
    <property type="evidence" value="ECO:0007669"/>
    <property type="project" value="TreeGrafter"/>
</dbReference>
<feature type="domain" description="YknX-like C-terminal permuted SH3-like" evidence="6">
    <location>
        <begin position="299"/>
        <end position="367"/>
    </location>
</feature>
<dbReference type="PANTHER" id="PTHR30469">
    <property type="entry name" value="MULTIDRUG RESISTANCE PROTEIN MDTA"/>
    <property type="match status" value="1"/>
</dbReference>
<dbReference type="Gene3D" id="2.40.50.100">
    <property type="match status" value="1"/>
</dbReference>
<evidence type="ECO:0000259" key="6">
    <source>
        <dbReference type="Pfam" id="PF25989"/>
    </source>
</evidence>
<protein>
    <submittedName>
        <fullName evidence="7">Efflux RND transporter periplasmic adaptor subunit</fullName>
    </submittedName>
</protein>
<dbReference type="PROSITE" id="PS51257">
    <property type="entry name" value="PROKAR_LIPOPROTEIN"/>
    <property type="match status" value="1"/>
</dbReference>
<dbReference type="Gene3D" id="1.10.287.470">
    <property type="entry name" value="Helix hairpin bin"/>
    <property type="match status" value="1"/>
</dbReference>
<evidence type="ECO:0000313" key="7">
    <source>
        <dbReference type="EMBL" id="TNJ34598.1"/>
    </source>
</evidence>
<proteinExistence type="inferred from homology"/>
<dbReference type="GO" id="GO:0015562">
    <property type="term" value="F:efflux transmembrane transporter activity"/>
    <property type="evidence" value="ECO:0007669"/>
    <property type="project" value="TreeGrafter"/>
</dbReference>
<feature type="compositionally biased region" description="Basic and acidic residues" evidence="2">
    <location>
        <begin position="35"/>
        <end position="59"/>
    </location>
</feature>
<evidence type="ECO:0000256" key="2">
    <source>
        <dbReference type="SAM" id="MobiDB-lite"/>
    </source>
</evidence>
<dbReference type="Proteomes" id="UP000305760">
    <property type="component" value="Unassembled WGS sequence"/>
</dbReference>
<feature type="region of interest" description="Disordered" evidence="2">
    <location>
        <begin position="30"/>
        <end position="60"/>
    </location>
</feature>
<reference evidence="7 8" key="1">
    <citation type="submission" date="2019-03" db="EMBL/GenBank/DDBJ databases">
        <title>Arenimonas daejeonensis sp. nov., isolated from compost.</title>
        <authorList>
            <person name="Jeon C.O."/>
        </authorList>
    </citation>
    <scope>NUCLEOTIDE SEQUENCE [LARGE SCALE GENOMIC DNA]</scope>
    <source>
        <strain evidence="7 8">R29</strain>
    </source>
</reference>
<feature type="domain" description="Multidrug resistance protein MdtA-like barrel-sandwich hybrid" evidence="4">
    <location>
        <begin position="89"/>
        <end position="214"/>
    </location>
</feature>
<evidence type="ECO:0000256" key="1">
    <source>
        <dbReference type="ARBA" id="ARBA00009477"/>
    </source>
</evidence>
<evidence type="ECO:0000259" key="4">
    <source>
        <dbReference type="Pfam" id="PF25917"/>
    </source>
</evidence>
<dbReference type="InterPro" id="IPR006143">
    <property type="entry name" value="RND_pump_MFP"/>
</dbReference>
<dbReference type="Pfam" id="PF25954">
    <property type="entry name" value="Beta-barrel_RND_2"/>
    <property type="match status" value="1"/>
</dbReference>
<dbReference type="InterPro" id="IPR058625">
    <property type="entry name" value="MdtA-like_BSH"/>
</dbReference>
<dbReference type="SUPFAM" id="SSF111369">
    <property type="entry name" value="HlyD-like secretion proteins"/>
    <property type="match status" value="1"/>
</dbReference>
<evidence type="ECO:0000259" key="5">
    <source>
        <dbReference type="Pfam" id="PF25954"/>
    </source>
</evidence>
<feature type="domain" description="CusB-like beta-barrel" evidence="5">
    <location>
        <begin position="223"/>
        <end position="291"/>
    </location>
</feature>
<comment type="similarity">
    <text evidence="1">Belongs to the membrane fusion protein (MFP) (TC 8.A.1) family.</text>
</comment>
<accession>A0A5C4RUB0</accession>
<dbReference type="Pfam" id="PF25989">
    <property type="entry name" value="YknX_C"/>
    <property type="match status" value="1"/>
</dbReference>
<feature type="signal peptide" evidence="3">
    <location>
        <begin position="1"/>
        <end position="25"/>
    </location>
</feature>
<evidence type="ECO:0000256" key="3">
    <source>
        <dbReference type="SAM" id="SignalP"/>
    </source>
</evidence>
<dbReference type="InterPro" id="IPR058792">
    <property type="entry name" value="Beta-barrel_RND_2"/>
</dbReference>
<dbReference type="NCBIfam" id="TIGR01730">
    <property type="entry name" value="RND_mfp"/>
    <property type="match status" value="1"/>
</dbReference>